<feature type="short sequence motif" description="Cx2C motif 2" evidence="10">
    <location>
        <begin position="249"/>
        <end position="252"/>
    </location>
</feature>
<keyword evidence="8 10" id="KW-0411">Iron-sulfur</keyword>
<comment type="domain">
    <text evidence="10">The N-terminal domain has structural similarity with S-adenosyl-L-methionine-dependent methyltransferases, but does not bind S-adenosyl-L-methionine. It is required for correct assembly of the 2 Fe-S clusters.</text>
</comment>
<keyword evidence="6 10" id="KW-0479">Metal-binding</keyword>
<sequence>MIWKVKKEDKLLVLVDSEMNKNDVQKLIEEINRITEHCSEITVMNCTEFQASDHEISIDVILLFASQAIPTSKCLKILKHEGVLVLHKSLKREEKDKIRDVFANDILQLGINGFVINDIQHSNSPSISTIKELLGYDSNNDICKIVAKKPFYETGSKMTISLPKLKTNIWKVDDVIEDDLINEDSLLDEEDEMKPIKPTSTVCDIADKKKRKACKDCTCGLSRELNDAVEMKNEPSSCGNCYLGDAFRCGSCPYLGTPAFKPGEKVLLLNNQVTTE</sequence>
<feature type="binding site" evidence="10">
    <location>
        <position position="219"/>
    </location>
    <ligand>
        <name>[2Fe-2S] cluster</name>
        <dbReference type="ChEBI" id="CHEBI:190135"/>
    </ligand>
</feature>
<feature type="binding site" evidence="10">
    <location>
        <position position="241"/>
    </location>
    <ligand>
        <name>[4Fe-4S] cluster</name>
        <dbReference type="ChEBI" id="CHEBI:49883"/>
    </ligand>
</feature>
<keyword evidence="4 10" id="KW-0963">Cytoplasm</keyword>
<comment type="subunit">
    <text evidence="10">Monomer.</text>
</comment>
<evidence type="ECO:0000256" key="7">
    <source>
        <dbReference type="ARBA" id="ARBA00023004"/>
    </source>
</evidence>
<evidence type="ECO:0000256" key="3">
    <source>
        <dbReference type="ARBA" id="ARBA00022485"/>
    </source>
</evidence>
<comment type="caution">
    <text evidence="13">The sequence shown here is derived from an EMBL/GenBank/DDBJ whole genome shotgun (WGS) entry which is preliminary data.</text>
</comment>
<evidence type="ECO:0000256" key="8">
    <source>
        <dbReference type="ARBA" id="ARBA00023014"/>
    </source>
</evidence>
<dbReference type="Pfam" id="PF05093">
    <property type="entry name" value="CIAPIN1"/>
    <property type="match status" value="1"/>
</dbReference>
<evidence type="ECO:0000259" key="12">
    <source>
        <dbReference type="Pfam" id="PF20922"/>
    </source>
</evidence>
<evidence type="ECO:0000259" key="11">
    <source>
        <dbReference type="Pfam" id="PF05093"/>
    </source>
</evidence>
<dbReference type="InterPro" id="IPR049011">
    <property type="entry name" value="Anamorsin_N_metazoan"/>
</dbReference>
<feature type="domain" description="Anamorsin N-terminal" evidence="12">
    <location>
        <begin position="9"/>
        <end position="156"/>
    </location>
</feature>
<evidence type="ECO:0000256" key="10">
    <source>
        <dbReference type="HAMAP-Rule" id="MF_03115"/>
    </source>
</evidence>
<keyword evidence="14" id="KW-1185">Reference proteome</keyword>
<dbReference type="PANTHER" id="PTHR13273">
    <property type="entry name" value="ANAMORSIN"/>
    <property type="match status" value="1"/>
</dbReference>
<evidence type="ECO:0000313" key="13">
    <source>
        <dbReference type="EMBL" id="KAK0183109.1"/>
    </source>
</evidence>
<reference evidence="13" key="2">
    <citation type="submission" date="2023-03" db="EMBL/GenBank/DDBJ databases">
        <authorList>
            <person name="Inwood S.N."/>
            <person name="Skelly J.G."/>
            <person name="Guhlin J."/>
            <person name="Harrop T.W.R."/>
            <person name="Goldson S.G."/>
            <person name="Dearden P.K."/>
        </authorList>
    </citation>
    <scope>NUCLEOTIDE SEQUENCE</scope>
    <source>
        <strain evidence="13">Lincoln</strain>
        <tissue evidence="13">Whole body</tissue>
    </source>
</reference>
<feature type="short sequence motif" description="Cx2C motif 1" evidence="10">
    <location>
        <begin position="238"/>
        <end position="241"/>
    </location>
</feature>
<evidence type="ECO:0000256" key="2">
    <source>
        <dbReference type="ARBA" id="ARBA00008169"/>
    </source>
</evidence>
<comment type="similarity">
    <text evidence="2 10">Belongs to the anamorsin family.</text>
</comment>
<feature type="region of interest" description="Fe-S binding site A" evidence="10">
    <location>
        <begin position="203"/>
        <end position="219"/>
    </location>
</feature>
<dbReference type="GO" id="GO:0009055">
    <property type="term" value="F:electron transfer activity"/>
    <property type="evidence" value="ECO:0007669"/>
    <property type="project" value="UniProtKB-UniRule"/>
</dbReference>
<dbReference type="AlphaFoldDB" id="A0AA39G9L0"/>
<comment type="domain">
    <text evidence="10">The C-terminal domain binds 2 Fe-S clusters but is otherwise mostly in an intrinsically disordered conformation.</text>
</comment>
<evidence type="ECO:0000256" key="6">
    <source>
        <dbReference type="ARBA" id="ARBA00022723"/>
    </source>
</evidence>
<keyword evidence="7 10" id="KW-0408">Iron</keyword>
<evidence type="ECO:0000256" key="9">
    <source>
        <dbReference type="ARBA" id="ARBA00023128"/>
    </source>
</evidence>
<dbReference type="GO" id="GO:0051539">
    <property type="term" value="F:4 iron, 4 sulfur cluster binding"/>
    <property type="evidence" value="ECO:0007669"/>
    <property type="project" value="UniProtKB-KW"/>
</dbReference>
<evidence type="ECO:0000256" key="5">
    <source>
        <dbReference type="ARBA" id="ARBA00022714"/>
    </source>
</evidence>
<feature type="binding site" evidence="10">
    <location>
        <position position="238"/>
    </location>
    <ligand>
        <name>[4Fe-4S] cluster</name>
        <dbReference type="ChEBI" id="CHEBI:49883"/>
    </ligand>
</feature>
<feature type="binding site" evidence="10">
    <location>
        <position position="203"/>
    </location>
    <ligand>
        <name>[2Fe-2S] cluster</name>
        <dbReference type="ChEBI" id="CHEBI:190135"/>
    </ligand>
</feature>
<organism evidence="13 14">
    <name type="scientific">Microctonus hyperodae</name>
    <name type="common">Parasitoid wasp</name>
    <dbReference type="NCBI Taxonomy" id="165561"/>
    <lineage>
        <taxon>Eukaryota</taxon>
        <taxon>Metazoa</taxon>
        <taxon>Ecdysozoa</taxon>
        <taxon>Arthropoda</taxon>
        <taxon>Hexapoda</taxon>
        <taxon>Insecta</taxon>
        <taxon>Pterygota</taxon>
        <taxon>Neoptera</taxon>
        <taxon>Endopterygota</taxon>
        <taxon>Hymenoptera</taxon>
        <taxon>Apocrita</taxon>
        <taxon>Ichneumonoidea</taxon>
        <taxon>Braconidae</taxon>
        <taxon>Euphorinae</taxon>
        <taxon>Microctonus</taxon>
    </lineage>
</organism>
<comment type="function">
    <text evidence="10">Component of the cytosolic iron-sulfur (Fe-S) protein assembly (CIA) machinery. Required for the maturation of extramitochondrial Fe-S proteins. Part of an electron transfer chain functioning in an early step of cytosolic Fe-S biogenesis, facilitating the de novo assembly of a [4Fe-4S] cluster on the cytosolic Fe-S scaffold complex. Electrons are transferred from NADPH via a FAD- and FMN-containing diflavin oxidoreductase. Together with the diflavin oxidoreductase, also required for the assembly of the diferric tyrosyl radical cofactor of ribonucleotide reductase (RNR), probably by providing electrons for reduction during radical cofactor maturation in the catalytic small subunit.</text>
</comment>
<feature type="binding site" evidence="10">
    <location>
        <position position="217"/>
    </location>
    <ligand>
        <name>[2Fe-2S] cluster</name>
        <dbReference type="ChEBI" id="CHEBI:190135"/>
    </ligand>
</feature>
<feature type="domain" description="Anamorsin C-terminal" evidence="11">
    <location>
        <begin position="228"/>
        <end position="267"/>
    </location>
</feature>
<keyword evidence="5 10" id="KW-0001">2Fe-2S</keyword>
<name>A0AA39G9L0_MICHY</name>
<dbReference type="InterPro" id="IPR029063">
    <property type="entry name" value="SAM-dependent_MTases_sf"/>
</dbReference>
<gene>
    <name evidence="13" type="ORF">PV327_001179</name>
</gene>
<feature type="binding site" evidence="10">
    <location>
        <position position="249"/>
    </location>
    <ligand>
        <name>[4Fe-4S] cluster</name>
        <dbReference type="ChEBI" id="CHEBI:49883"/>
    </ligand>
</feature>
<evidence type="ECO:0000256" key="1">
    <source>
        <dbReference type="ARBA" id="ARBA00001966"/>
    </source>
</evidence>
<dbReference type="GO" id="GO:0005758">
    <property type="term" value="C:mitochondrial intermembrane space"/>
    <property type="evidence" value="ECO:0007669"/>
    <property type="project" value="UniProtKB-SubCell"/>
</dbReference>
<reference evidence="13" key="1">
    <citation type="journal article" date="2023" name="bioRxiv">
        <title>Scaffold-level genome assemblies of two parasitoid biocontrol wasps reveal the parthenogenesis mechanism and an associated novel virus.</title>
        <authorList>
            <person name="Inwood S."/>
            <person name="Skelly J."/>
            <person name="Guhlin J."/>
            <person name="Harrop T."/>
            <person name="Goldson S."/>
            <person name="Dearden P."/>
        </authorList>
    </citation>
    <scope>NUCLEOTIDE SEQUENCE</scope>
    <source>
        <strain evidence="13">Lincoln</strain>
        <tissue evidence="13">Whole body</tissue>
    </source>
</reference>
<feature type="binding site" evidence="10">
    <location>
        <position position="214"/>
    </location>
    <ligand>
        <name>[2Fe-2S] cluster</name>
        <dbReference type="ChEBI" id="CHEBI:190135"/>
    </ligand>
</feature>
<dbReference type="InterPro" id="IPR046408">
    <property type="entry name" value="CIAPIN1"/>
</dbReference>
<dbReference type="PANTHER" id="PTHR13273:SF14">
    <property type="entry name" value="ANAMORSIN"/>
    <property type="match status" value="1"/>
</dbReference>
<dbReference type="GO" id="GO:0046872">
    <property type="term" value="F:metal ion binding"/>
    <property type="evidence" value="ECO:0007669"/>
    <property type="project" value="UniProtKB-KW"/>
</dbReference>
<comment type="domain">
    <text evidence="10">The twin Cx2C motifs are involved in the recognition by the mitochondrial MIA40-ERV1 disulfide relay system. The formation of 2 disulfide bonds in the Cx2C motifs through dithiol/disulfide exchange reactions effectively traps the protein in the mitochondrial intermembrane space.</text>
</comment>
<keyword evidence="3 10" id="KW-0004">4Fe-4S</keyword>
<comment type="caution">
    <text evidence="10">Lacks conserved residue(s) required for the propagation of feature annotation.</text>
</comment>
<accession>A0AA39G9L0</accession>
<dbReference type="Gene3D" id="3.40.50.150">
    <property type="entry name" value="Vaccinia Virus protein VP39"/>
    <property type="match status" value="1"/>
</dbReference>
<evidence type="ECO:0000256" key="4">
    <source>
        <dbReference type="ARBA" id="ARBA00022490"/>
    </source>
</evidence>
<dbReference type="GO" id="GO:0016226">
    <property type="term" value="P:iron-sulfur cluster assembly"/>
    <property type="evidence" value="ECO:0007669"/>
    <property type="project" value="UniProtKB-UniRule"/>
</dbReference>
<dbReference type="EMBL" id="JAQQBR010000001">
    <property type="protein sequence ID" value="KAK0183109.1"/>
    <property type="molecule type" value="Genomic_DNA"/>
</dbReference>
<keyword evidence="9 10" id="KW-0496">Mitochondrion</keyword>
<evidence type="ECO:0000313" key="14">
    <source>
        <dbReference type="Proteomes" id="UP001168972"/>
    </source>
</evidence>
<dbReference type="InterPro" id="IPR007785">
    <property type="entry name" value="Anamorsin"/>
</dbReference>
<feature type="binding site" evidence="10">
    <location>
        <position position="252"/>
    </location>
    <ligand>
        <name>[4Fe-4S] cluster</name>
        <dbReference type="ChEBI" id="CHEBI:49883"/>
    </ligand>
</feature>
<comment type="cofactor">
    <cofactor evidence="1 10">
        <name>[4Fe-4S] cluster</name>
        <dbReference type="ChEBI" id="CHEBI:49883"/>
    </cofactor>
</comment>
<dbReference type="HAMAP" id="MF_03115">
    <property type="entry name" value="Anamorsin"/>
    <property type="match status" value="1"/>
</dbReference>
<protein>
    <recommendedName>
        <fullName evidence="10">Anamorsin homolog</fullName>
    </recommendedName>
    <alternativeName>
        <fullName evidence="10">Fe-S cluster assembly protein DRE2 homolog</fullName>
    </alternativeName>
</protein>
<dbReference type="GO" id="GO:0051537">
    <property type="term" value="F:2 iron, 2 sulfur cluster binding"/>
    <property type="evidence" value="ECO:0007669"/>
    <property type="project" value="UniProtKB-UniRule"/>
</dbReference>
<proteinExistence type="inferred from homology"/>
<dbReference type="Pfam" id="PF20922">
    <property type="entry name" value="Anamorsin_N"/>
    <property type="match status" value="1"/>
</dbReference>
<comment type="cofactor">
    <cofactor evidence="10">
        <name>[2Fe-2S] cluster</name>
        <dbReference type="ChEBI" id="CHEBI:190135"/>
    </cofactor>
</comment>
<comment type="subcellular location">
    <subcellularLocation>
        <location evidence="10">Cytoplasm</location>
    </subcellularLocation>
    <subcellularLocation>
        <location evidence="10">Mitochondrion intermembrane space</location>
    </subcellularLocation>
</comment>
<dbReference type="Proteomes" id="UP001168972">
    <property type="component" value="Unassembled WGS sequence"/>
</dbReference>
<feature type="region of interest" description="Fe-S binding site B" evidence="10">
    <location>
        <begin position="238"/>
        <end position="252"/>
    </location>
</feature>